<dbReference type="Pfam" id="PF02780">
    <property type="entry name" value="Transketolase_C"/>
    <property type="match status" value="1"/>
</dbReference>
<dbReference type="EMBL" id="JH172690">
    <property type="protein sequence ID" value="EHB15023.1"/>
    <property type="molecule type" value="Genomic_DNA"/>
</dbReference>
<dbReference type="SUPFAM" id="SSF52518">
    <property type="entry name" value="Thiamin diphosphate-binding fold (THDP-binding)"/>
    <property type="match status" value="1"/>
</dbReference>
<keyword evidence="7" id="KW-0479">Metal-binding</keyword>
<dbReference type="PANTHER" id="PTHR43195">
    <property type="entry name" value="TRANSKETOLASE"/>
    <property type="match status" value="1"/>
</dbReference>
<dbReference type="InterPro" id="IPR051424">
    <property type="entry name" value="Transketolase-like"/>
</dbReference>
<comment type="cofactor">
    <cofactor evidence="1">
        <name>Ca(2+)</name>
        <dbReference type="ChEBI" id="CHEBI:29108"/>
    </cofactor>
</comment>
<dbReference type="Proteomes" id="UP000006813">
    <property type="component" value="Unassembled WGS sequence"/>
</dbReference>
<evidence type="ECO:0000256" key="9">
    <source>
        <dbReference type="ARBA" id="ARBA00022842"/>
    </source>
</evidence>
<dbReference type="AlphaFoldDB" id="G5C0G2"/>
<dbReference type="InParanoid" id="G5C0G2"/>
<keyword evidence="8" id="KW-0106">Calcium</keyword>
<dbReference type="InterPro" id="IPR033248">
    <property type="entry name" value="Transketolase_C"/>
</dbReference>
<dbReference type="PANTHER" id="PTHR43195:SF2">
    <property type="entry name" value="TRANSKETOLASE-LIKE PROTEIN 1"/>
    <property type="match status" value="1"/>
</dbReference>
<dbReference type="InterPro" id="IPR005475">
    <property type="entry name" value="Transketolase-like_Pyr-bd"/>
</dbReference>
<keyword evidence="10" id="KW-0786">Thiamine pyrophosphate</keyword>
<evidence type="ECO:0000256" key="4">
    <source>
        <dbReference type="ARBA" id="ARBA00011738"/>
    </source>
</evidence>
<comment type="cofactor">
    <cofactor evidence="2">
        <name>thiamine diphosphate</name>
        <dbReference type="ChEBI" id="CHEBI:58937"/>
    </cofactor>
</comment>
<evidence type="ECO:0000256" key="2">
    <source>
        <dbReference type="ARBA" id="ARBA00001964"/>
    </source>
</evidence>
<dbReference type="GO" id="GO:0046872">
    <property type="term" value="F:metal ion binding"/>
    <property type="evidence" value="ECO:0007669"/>
    <property type="project" value="UniProtKB-KW"/>
</dbReference>
<gene>
    <name evidence="12" type="ORF">GW7_17963</name>
</gene>
<protein>
    <recommendedName>
        <fullName evidence="5">transketolase</fullName>
        <ecNumber evidence="5">2.2.1.1</ecNumber>
    </recommendedName>
</protein>
<evidence type="ECO:0000256" key="6">
    <source>
        <dbReference type="ARBA" id="ARBA00022679"/>
    </source>
</evidence>
<dbReference type="eggNOG" id="KOG0523">
    <property type="taxonomic scope" value="Eukaryota"/>
</dbReference>
<dbReference type="EC" id="2.2.1.1" evidence="5"/>
<dbReference type="SUPFAM" id="SSF52922">
    <property type="entry name" value="TK C-terminal domain-like"/>
    <property type="match status" value="1"/>
</dbReference>
<dbReference type="Gene3D" id="3.40.50.920">
    <property type="match status" value="1"/>
</dbReference>
<evidence type="ECO:0000256" key="10">
    <source>
        <dbReference type="ARBA" id="ARBA00023052"/>
    </source>
</evidence>
<evidence type="ECO:0000256" key="3">
    <source>
        <dbReference type="ARBA" id="ARBA00007131"/>
    </source>
</evidence>
<evidence type="ECO:0000256" key="8">
    <source>
        <dbReference type="ARBA" id="ARBA00022837"/>
    </source>
</evidence>
<name>G5C0G2_HETGA</name>
<dbReference type="CDD" id="cd07033">
    <property type="entry name" value="TPP_PYR_DXS_TK_like"/>
    <property type="match status" value="1"/>
</dbReference>
<evidence type="ECO:0000313" key="13">
    <source>
        <dbReference type="Proteomes" id="UP000006813"/>
    </source>
</evidence>
<proteinExistence type="inferred from homology"/>
<dbReference type="SMART" id="SM00861">
    <property type="entry name" value="Transket_pyr"/>
    <property type="match status" value="1"/>
</dbReference>
<dbReference type="STRING" id="10181.G5C0G2"/>
<evidence type="ECO:0000259" key="11">
    <source>
        <dbReference type="SMART" id="SM00861"/>
    </source>
</evidence>
<dbReference type="Gene3D" id="3.40.50.970">
    <property type="match status" value="1"/>
</dbReference>
<evidence type="ECO:0000256" key="5">
    <source>
        <dbReference type="ARBA" id="ARBA00013152"/>
    </source>
</evidence>
<keyword evidence="6" id="KW-0808">Transferase</keyword>
<evidence type="ECO:0000256" key="1">
    <source>
        <dbReference type="ARBA" id="ARBA00001913"/>
    </source>
</evidence>
<dbReference type="Pfam" id="PF02779">
    <property type="entry name" value="Transket_pyr"/>
    <property type="match status" value="1"/>
</dbReference>
<comment type="similarity">
    <text evidence="3">Belongs to the transketolase family.</text>
</comment>
<evidence type="ECO:0000313" key="12">
    <source>
        <dbReference type="EMBL" id="EHB15023.1"/>
    </source>
</evidence>
<dbReference type="FunFam" id="3.40.50.970:FF:000129">
    <property type="entry name" value="Transketolase"/>
    <property type="match status" value="1"/>
</dbReference>
<reference evidence="12 13" key="1">
    <citation type="journal article" date="2011" name="Nature">
        <title>Genome sequencing reveals insights into physiology and longevity of the naked mole rat.</title>
        <authorList>
            <person name="Kim E.B."/>
            <person name="Fang X."/>
            <person name="Fushan A.A."/>
            <person name="Huang Z."/>
            <person name="Lobanov A.V."/>
            <person name="Han L."/>
            <person name="Marino S.M."/>
            <person name="Sun X."/>
            <person name="Turanov A.A."/>
            <person name="Yang P."/>
            <person name="Yim S.H."/>
            <person name="Zhao X."/>
            <person name="Kasaikina M.V."/>
            <person name="Stoletzki N."/>
            <person name="Peng C."/>
            <person name="Polak P."/>
            <person name="Xiong Z."/>
            <person name="Kiezun A."/>
            <person name="Zhu Y."/>
            <person name="Chen Y."/>
            <person name="Kryukov G.V."/>
            <person name="Zhang Q."/>
            <person name="Peshkin L."/>
            <person name="Yang L."/>
            <person name="Bronson R.T."/>
            <person name="Buffenstein R."/>
            <person name="Wang B."/>
            <person name="Han C."/>
            <person name="Li Q."/>
            <person name="Chen L."/>
            <person name="Zhao W."/>
            <person name="Sunyaev S.R."/>
            <person name="Park T.J."/>
            <person name="Zhang G."/>
            <person name="Wang J."/>
            <person name="Gladyshev V.N."/>
        </authorList>
    </citation>
    <scope>NUCLEOTIDE SEQUENCE [LARGE SCALE GENOMIC DNA]</scope>
</reference>
<dbReference type="InterPro" id="IPR029061">
    <property type="entry name" value="THDP-binding"/>
</dbReference>
<sequence length="268" mass="28669">MRFIECLVAEQNMVSVALGCAMRGRTVAFASIFAVCLSRAFDQIRVCAICETNICLVGSHCGVSVGEDSPTQTALEDLAMFRALPNCTVFYPSDAVSMEHAVYLAANSKEICYIRTSHPETEVIYGPKELFKIGQAKVISCSDKDKVTVIGAGVTLQEALMAADELCRQDISVRIIDPFTIKPLDTATIISNAKATGGRIVTVEDHYPEGGLGEAVCAAVSTEPDIVVCRLAVPVMGVSCSGRPGEVLPTFGISARHIVMAVMRMLTQ</sequence>
<accession>G5C0G2</accession>
<organism evidence="12 13">
    <name type="scientific">Heterocephalus glaber</name>
    <name type="common">Naked mole rat</name>
    <dbReference type="NCBI Taxonomy" id="10181"/>
    <lineage>
        <taxon>Eukaryota</taxon>
        <taxon>Metazoa</taxon>
        <taxon>Chordata</taxon>
        <taxon>Craniata</taxon>
        <taxon>Vertebrata</taxon>
        <taxon>Euteleostomi</taxon>
        <taxon>Mammalia</taxon>
        <taxon>Eutheria</taxon>
        <taxon>Euarchontoglires</taxon>
        <taxon>Glires</taxon>
        <taxon>Rodentia</taxon>
        <taxon>Hystricomorpha</taxon>
        <taxon>Bathyergidae</taxon>
        <taxon>Heterocephalus</taxon>
    </lineage>
</organism>
<dbReference type="InterPro" id="IPR009014">
    <property type="entry name" value="Transketo_C/PFOR_II"/>
</dbReference>
<feature type="domain" description="Transketolase-like pyrimidine-binding" evidence="11">
    <location>
        <begin position="1"/>
        <end position="123"/>
    </location>
</feature>
<comment type="subunit">
    <text evidence="4">Homodimer.</text>
</comment>
<keyword evidence="9" id="KW-0460">Magnesium</keyword>
<dbReference type="GO" id="GO:0004802">
    <property type="term" value="F:transketolase activity"/>
    <property type="evidence" value="ECO:0007669"/>
    <property type="project" value="UniProtKB-EC"/>
</dbReference>
<dbReference type="GO" id="GO:0030976">
    <property type="term" value="F:thiamine pyrophosphate binding"/>
    <property type="evidence" value="ECO:0007669"/>
    <property type="project" value="TreeGrafter"/>
</dbReference>
<evidence type="ECO:0000256" key="7">
    <source>
        <dbReference type="ARBA" id="ARBA00022723"/>
    </source>
</evidence>